<evidence type="ECO:0000313" key="2">
    <source>
        <dbReference type="EMBL" id="MDP1028102.1"/>
    </source>
</evidence>
<gene>
    <name evidence="2" type="ORF">Q5H91_12840</name>
</gene>
<feature type="transmembrane region" description="Helical" evidence="1">
    <location>
        <begin position="50"/>
        <end position="69"/>
    </location>
</feature>
<sequence length="167" mass="17889">MRWGERVLRWLVIANFAFGVIAVLCLAASFPGEAMLAAQLVRKYGAGAPVMTLVWELRAMLLLGAVAVWPIDRCLRPLADVARSVRRGEPFDPANAVRVMTIGWGLLGVQLLDLALGLLTGLIAHSGADVAGWQPSLAGWICVPVAFVLARVFAAGARMRDDLEGTV</sequence>
<organism evidence="2 3">
    <name type="scientific">Sphingomonas aurea</name>
    <dbReference type="NCBI Taxonomy" id="3063994"/>
    <lineage>
        <taxon>Bacteria</taxon>
        <taxon>Pseudomonadati</taxon>
        <taxon>Pseudomonadota</taxon>
        <taxon>Alphaproteobacteria</taxon>
        <taxon>Sphingomonadales</taxon>
        <taxon>Sphingomonadaceae</taxon>
        <taxon>Sphingomonas</taxon>
    </lineage>
</organism>
<dbReference type="Pfam" id="PF11188">
    <property type="entry name" value="DUF2975"/>
    <property type="match status" value="1"/>
</dbReference>
<keyword evidence="1" id="KW-0472">Membrane</keyword>
<feature type="transmembrane region" description="Helical" evidence="1">
    <location>
        <begin position="7"/>
        <end position="30"/>
    </location>
</feature>
<proteinExistence type="predicted"/>
<accession>A0ABT9EMQ4</accession>
<name>A0ABT9EMQ4_9SPHN</name>
<dbReference type="Proteomes" id="UP001230685">
    <property type="component" value="Unassembled WGS sequence"/>
</dbReference>
<dbReference type="RefSeq" id="WP_305173818.1">
    <property type="nucleotide sequence ID" value="NZ_JAUUDS010000007.1"/>
</dbReference>
<dbReference type="InterPro" id="IPR021354">
    <property type="entry name" value="DUF2975"/>
</dbReference>
<keyword evidence="1" id="KW-1133">Transmembrane helix</keyword>
<feature type="transmembrane region" description="Helical" evidence="1">
    <location>
        <begin position="137"/>
        <end position="154"/>
    </location>
</feature>
<evidence type="ECO:0000256" key="1">
    <source>
        <dbReference type="SAM" id="Phobius"/>
    </source>
</evidence>
<protein>
    <submittedName>
        <fullName evidence="2">DUF2975 domain-containing protein</fullName>
    </submittedName>
</protein>
<dbReference type="EMBL" id="JAUUDS010000007">
    <property type="protein sequence ID" value="MDP1028102.1"/>
    <property type="molecule type" value="Genomic_DNA"/>
</dbReference>
<reference evidence="2 3" key="1">
    <citation type="submission" date="2023-07" db="EMBL/GenBank/DDBJ databases">
        <authorList>
            <person name="Kim M.K."/>
        </authorList>
    </citation>
    <scope>NUCLEOTIDE SEQUENCE [LARGE SCALE GENOMIC DNA]</scope>
    <source>
        <strain evidence="2 3">KR1UV-12</strain>
    </source>
</reference>
<comment type="caution">
    <text evidence="2">The sequence shown here is derived from an EMBL/GenBank/DDBJ whole genome shotgun (WGS) entry which is preliminary data.</text>
</comment>
<keyword evidence="3" id="KW-1185">Reference proteome</keyword>
<evidence type="ECO:0000313" key="3">
    <source>
        <dbReference type="Proteomes" id="UP001230685"/>
    </source>
</evidence>
<keyword evidence="1" id="KW-0812">Transmembrane</keyword>
<feature type="transmembrane region" description="Helical" evidence="1">
    <location>
        <begin position="104"/>
        <end position="125"/>
    </location>
</feature>